<dbReference type="Proteomes" id="UP000824533">
    <property type="component" value="Linkage Group LG20"/>
</dbReference>
<proteinExistence type="predicted"/>
<dbReference type="EMBL" id="CM034406">
    <property type="protein sequence ID" value="KAJ0173376.1"/>
    <property type="molecule type" value="Genomic_DNA"/>
</dbReference>
<reference evidence="1 2" key="1">
    <citation type="journal article" date="2021" name="Front. Genet.">
        <title>Chromosome-Level Genome Assembly Reveals Significant Gene Expansion in the Toll and IMD Signaling Pathways of Dendrolimus kikuchii.</title>
        <authorList>
            <person name="Zhou J."/>
            <person name="Wu P."/>
            <person name="Xiong Z."/>
            <person name="Liu N."/>
            <person name="Zhao N."/>
            <person name="Ji M."/>
            <person name="Qiu Y."/>
            <person name="Yang B."/>
        </authorList>
    </citation>
    <scope>NUCLEOTIDE SEQUENCE [LARGE SCALE GENOMIC DNA]</scope>
    <source>
        <strain evidence="1">Ann1</strain>
    </source>
</reference>
<sequence length="267" mass="29986">MAKVSCFVFTFYTIFGFVLSNILPPAMTKRTALNESYKGLVESFSIPAEIHERDGKKYASFGSSVPIHVCTPEEVAKFVNSTHHYCDIFSEQMMASLGELAYVRLDENMAEKVFINRSKRILLVSSDGVLAQWRCAPSFESANQFVAGTPIANKDGELVSLVTAKRGNHYAVSNFEGEGGYFETTQPWEIKDLPEHGIVYGDRIFESRNELRSYIESLPPITVSEDQKPRPILYRGRAPRLVLVAQNGRQLVHTYLQGVATTNIDYL</sequence>
<gene>
    <name evidence="1" type="ORF">K1T71_011552</name>
</gene>
<keyword evidence="2" id="KW-1185">Reference proteome</keyword>
<evidence type="ECO:0000313" key="2">
    <source>
        <dbReference type="Proteomes" id="UP000824533"/>
    </source>
</evidence>
<protein>
    <submittedName>
        <fullName evidence="1">Uncharacterized protein</fullName>
    </submittedName>
</protein>
<name>A0ACC1CPJ4_9NEOP</name>
<accession>A0ACC1CPJ4</accession>
<comment type="caution">
    <text evidence="1">The sequence shown here is derived from an EMBL/GenBank/DDBJ whole genome shotgun (WGS) entry which is preliminary data.</text>
</comment>
<organism evidence="1 2">
    <name type="scientific">Dendrolimus kikuchii</name>
    <dbReference type="NCBI Taxonomy" id="765133"/>
    <lineage>
        <taxon>Eukaryota</taxon>
        <taxon>Metazoa</taxon>
        <taxon>Ecdysozoa</taxon>
        <taxon>Arthropoda</taxon>
        <taxon>Hexapoda</taxon>
        <taxon>Insecta</taxon>
        <taxon>Pterygota</taxon>
        <taxon>Neoptera</taxon>
        <taxon>Endopterygota</taxon>
        <taxon>Lepidoptera</taxon>
        <taxon>Glossata</taxon>
        <taxon>Ditrysia</taxon>
        <taxon>Bombycoidea</taxon>
        <taxon>Lasiocampidae</taxon>
        <taxon>Dendrolimus</taxon>
    </lineage>
</organism>
<evidence type="ECO:0000313" key="1">
    <source>
        <dbReference type="EMBL" id="KAJ0173376.1"/>
    </source>
</evidence>